<evidence type="ECO:0000256" key="2">
    <source>
        <dbReference type="SAM" id="MobiDB-lite"/>
    </source>
</evidence>
<feature type="compositionally biased region" description="Basic and acidic residues" evidence="2">
    <location>
        <begin position="396"/>
        <end position="409"/>
    </location>
</feature>
<feature type="domain" description="PPE" evidence="3">
    <location>
        <begin position="2"/>
        <end position="164"/>
    </location>
</feature>
<dbReference type="Gene3D" id="1.20.1260.20">
    <property type="entry name" value="PPE superfamily"/>
    <property type="match status" value="1"/>
</dbReference>
<sequence length="461" mass="46542">MDFGMLAPEINSASIYAGPGPGPMLAAAAAWDQLSAELHYTATSYGSVVSGLTAGSWLGASSAAMAAAAAPYVAWMTTTAIQAEQAATQARAAAAAFEAAFAMTVPPPVVAANRSLLMTLIATNILGQNTAAIAATQAEYMEMWAQDAAAMYGYAGSSAAASTFTPFTPPPPTTDPAGMAGQGDAVGESLVSNGPQVMSALNQAVHGLAIPATTAAPLLTLPTALDPTTLITILTLIAIPLISIDIPIATTGVVASTTSATASFTSAGTTYRGFMINADRDYAAGKGPFTGYGPGGEMVPQWIFGGPNALTETPSAAPLPVAAGVGRGATVGALSVPPGWTASAPAFRTAAYALPLTAVEAAPEMVAGSSGNLFSEMALAGMAGRAAGTTAGFARGNERIRADPREKPKPAQRPQGEPVPEIAAELRELASRAQSLLAKLHDSGLMNEQEVSEQKRRFLGS</sequence>
<evidence type="ECO:0000259" key="4">
    <source>
        <dbReference type="Pfam" id="PF12484"/>
    </source>
</evidence>
<dbReference type="GO" id="GO:0052572">
    <property type="term" value="P:response to host immune response"/>
    <property type="evidence" value="ECO:0007669"/>
    <property type="project" value="TreeGrafter"/>
</dbReference>
<dbReference type="AlphaFoldDB" id="A0AAD0E312"/>
<comment type="similarity">
    <text evidence="1">Belongs to the mycobacterial PPE family.</text>
</comment>
<dbReference type="InterPro" id="IPR000030">
    <property type="entry name" value="PPE_dom"/>
</dbReference>
<dbReference type="InterPro" id="IPR022171">
    <property type="entry name" value="PPE_C"/>
</dbReference>
<dbReference type="RefSeq" id="WP_095578045.1">
    <property type="nucleotide sequence ID" value="NZ_CP023147.1"/>
</dbReference>
<feature type="region of interest" description="Disordered" evidence="2">
    <location>
        <begin position="390"/>
        <end position="421"/>
    </location>
</feature>
<proteinExistence type="inferred from homology"/>
<evidence type="ECO:0000313" key="6">
    <source>
        <dbReference type="Proteomes" id="UP000216246"/>
    </source>
</evidence>
<dbReference type="InterPro" id="IPR038332">
    <property type="entry name" value="PPE_sf"/>
</dbReference>
<dbReference type="Pfam" id="PF12484">
    <property type="entry name" value="PPE-SVP"/>
    <property type="match status" value="1"/>
</dbReference>
<name>A0AAD0E312_9MYCO</name>
<reference evidence="5 6" key="1">
    <citation type="submission" date="2017-08" db="EMBL/GenBank/DDBJ databases">
        <title>Phylogentic analysis of Mycobacterium avium complex whole genomes.</title>
        <authorList>
            <person name="Caverly L.J."/>
            <person name="Spilker T."/>
            <person name="LiPuma J."/>
        </authorList>
    </citation>
    <scope>NUCLEOTIDE SEQUENCE [LARGE SCALE GENOMIC DNA]</scope>
    <source>
        <strain evidence="5 6">FLAC0026</strain>
    </source>
</reference>
<dbReference type="SUPFAM" id="SSF140459">
    <property type="entry name" value="PE/PPE dimer-like"/>
    <property type="match status" value="1"/>
</dbReference>
<dbReference type="Pfam" id="PF00823">
    <property type="entry name" value="PPE"/>
    <property type="match status" value="1"/>
</dbReference>
<dbReference type="KEGG" id="mmal:CKJ54_24400"/>
<dbReference type="PANTHER" id="PTHR46766">
    <property type="entry name" value="GLUTAMINE-RICH PROTEIN 2"/>
    <property type="match status" value="1"/>
</dbReference>
<organism evidence="5 6">
    <name type="scientific">Mycobacterium marseillense</name>
    <dbReference type="NCBI Taxonomy" id="701042"/>
    <lineage>
        <taxon>Bacteria</taxon>
        <taxon>Bacillati</taxon>
        <taxon>Actinomycetota</taxon>
        <taxon>Actinomycetes</taxon>
        <taxon>Mycobacteriales</taxon>
        <taxon>Mycobacteriaceae</taxon>
        <taxon>Mycobacterium</taxon>
        <taxon>Mycobacterium avium complex (MAC)</taxon>
    </lineage>
</organism>
<dbReference type="EMBL" id="CP023147">
    <property type="protein sequence ID" value="ASW92675.1"/>
    <property type="molecule type" value="Genomic_DNA"/>
</dbReference>
<evidence type="ECO:0000256" key="1">
    <source>
        <dbReference type="ARBA" id="ARBA00010652"/>
    </source>
</evidence>
<dbReference type="FunFam" id="1.20.1260.20:FF:000001">
    <property type="entry name" value="PPE family protein PPE41"/>
    <property type="match status" value="1"/>
</dbReference>
<evidence type="ECO:0000313" key="5">
    <source>
        <dbReference type="EMBL" id="ASW92675.1"/>
    </source>
</evidence>
<accession>A0AAD0E312</accession>
<evidence type="ECO:0000259" key="3">
    <source>
        <dbReference type="Pfam" id="PF00823"/>
    </source>
</evidence>
<protein>
    <recommendedName>
        <fullName evidence="7">PPE family protein</fullName>
    </recommendedName>
</protein>
<evidence type="ECO:0008006" key="7">
    <source>
        <dbReference type="Google" id="ProtNLM"/>
    </source>
</evidence>
<dbReference type="Proteomes" id="UP000216246">
    <property type="component" value="Chromosome"/>
</dbReference>
<gene>
    <name evidence="5" type="ORF">CKJ54_24400</name>
</gene>
<feature type="domain" description="PPE family C-terminal" evidence="4">
    <location>
        <begin position="322"/>
        <end position="396"/>
    </location>
</feature>
<dbReference type="PANTHER" id="PTHR46766:SF1">
    <property type="entry name" value="GLUTAMINE-RICH PROTEIN 2"/>
    <property type="match status" value="1"/>
</dbReference>